<proteinExistence type="predicted"/>
<keyword evidence="2" id="KW-0611">Plant defense</keyword>
<dbReference type="InterPro" id="IPR042197">
    <property type="entry name" value="Apaf_helical"/>
</dbReference>
<dbReference type="OMA" id="FPTKIWV"/>
<dbReference type="InterPro" id="IPR032675">
    <property type="entry name" value="LRR_dom_sf"/>
</dbReference>
<dbReference type="SUPFAM" id="SSF52058">
    <property type="entry name" value="L domain-like"/>
    <property type="match status" value="1"/>
</dbReference>
<feature type="domain" description="NB-ARC" evidence="3">
    <location>
        <begin position="2"/>
        <end position="115"/>
    </location>
</feature>
<evidence type="ECO:0000313" key="6">
    <source>
        <dbReference type="EMBL" id="RZC79062.1"/>
    </source>
</evidence>
<evidence type="ECO:0000259" key="4">
    <source>
        <dbReference type="Pfam" id="PF23559"/>
    </source>
</evidence>
<dbReference type="PRINTS" id="PR00364">
    <property type="entry name" value="DISEASERSIST"/>
</dbReference>
<dbReference type="Proteomes" id="UP000316621">
    <property type="component" value="Chromosome 9"/>
</dbReference>
<dbReference type="Pfam" id="PF23598">
    <property type="entry name" value="LRR_14"/>
    <property type="match status" value="1"/>
</dbReference>
<evidence type="ECO:0000259" key="5">
    <source>
        <dbReference type="Pfam" id="PF23598"/>
    </source>
</evidence>
<keyword evidence="7" id="KW-1185">Reference proteome</keyword>
<dbReference type="Gene3D" id="1.10.10.10">
    <property type="entry name" value="Winged helix-like DNA-binding domain superfamily/Winged helix DNA-binding domain"/>
    <property type="match status" value="1"/>
</dbReference>
<dbReference type="Gene3D" id="1.10.8.430">
    <property type="entry name" value="Helical domain of apoptotic protease-activating factors"/>
    <property type="match status" value="1"/>
</dbReference>
<dbReference type="Gramene" id="RZC79062">
    <property type="protein sequence ID" value="RZC79062"/>
    <property type="gene ID" value="C5167_003279"/>
</dbReference>
<protein>
    <submittedName>
        <fullName evidence="6">Uncharacterized protein</fullName>
    </submittedName>
</protein>
<dbReference type="InterPro" id="IPR058922">
    <property type="entry name" value="WHD_DRP"/>
</dbReference>
<dbReference type="PANTHER" id="PTHR36766">
    <property type="entry name" value="PLANT BROAD-SPECTRUM MILDEW RESISTANCE PROTEIN RPW8"/>
    <property type="match status" value="1"/>
</dbReference>
<organism evidence="6 7">
    <name type="scientific">Papaver somniferum</name>
    <name type="common">Opium poppy</name>
    <dbReference type="NCBI Taxonomy" id="3469"/>
    <lineage>
        <taxon>Eukaryota</taxon>
        <taxon>Viridiplantae</taxon>
        <taxon>Streptophyta</taxon>
        <taxon>Embryophyta</taxon>
        <taxon>Tracheophyta</taxon>
        <taxon>Spermatophyta</taxon>
        <taxon>Magnoliopsida</taxon>
        <taxon>Ranunculales</taxon>
        <taxon>Papaveraceae</taxon>
        <taxon>Papaveroideae</taxon>
        <taxon>Papaver</taxon>
    </lineage>
</organism>
<dbReference type="InterPro" id="IPR055414">
    <property type="entry name" value="LRR_R13L4/SHOC2-like"/>
</dbReference>
<evidence type="ECO:0000256" key="2">
    <source>
        <dbReference type="ARBA" id="ARBA00022821"/>
    </source>
</evidence>
<dbReference type="InterPro" id="IPR002182">
    <property type="entry name" value="NB-ARC"/>
</dbReference>
<name>A0A4Y7L341_PAPSO</name>
<dbReference type="GO" id="GO:0006952">
    <property type="term" value="P:defense response"/>
    <property type="evidence" value="ECO:0007669"/>
    <property type="project" value="UniProtKB-KW"/>
</dbReference>
<reference evidence="6 7" key="1">
    <citation type="journal article" date="2018" name="Science">
        <title>The opium poppy genome and morphinan production.</title>
        <authorList>
            <person name="Guo L."/>
            <person name="Winzer T."/>
            <person name="Yang X."/>
            <person name="Li Y."/>
            <person name="Ning Z."/>
            <person name="He Z."/>
            <person name="Teodor R."/>
            <person name="Lu Y."/>
            <person name="Bowser T.A."/>
            <person name="Graham I.A."/>
            <person name="Ye K."/>
        </authorList>
    </citation>
    <scope>NUCLEOTIDE SEQUENCE [LARGE SCALE GENOMIC DNA]</scope>
    <source>
        <strain evidence="7">cv. HN1</strain>
        <tissue evidence="6">Leaves</tissue>
    </source>
</reference>
<sequence>MSKSFNLDSVLKSFMESARKETFDNLGSDANEVRFQNYIRGKKFFLVLDGVWQENRSDWSSFFELLEVQSNGCAVLVTTQSVTGAAVVGSKHTYELSTLLEEDLMAIFEANAFKLSQERSSDYPDLMEIGKEIVSSCYGNPMFVKTFGEVLFDKRTKKEWQLVQDTNISELPRNESSISEALSLCYYRLPTHLKACLSYCALFSKSFEFEKDFLTKLWLAGDLIQSKVNIRIEDSADLCFEELVKRSYFQISVQQQGTTQKYKLQGLVYEMFKIVGTNNPFKARVDSRRSLLQQSKYLRYLSLDYHDGAEAVDMNDLVAFKKLRTIILMRQVPFAGFCDDFFEKLEFIRVLDLSRSGITALPSSIKDCKYLKYLDVSGSEIASIDAGICNLIWLETLKIKNCKHLKELPEEFSNLVNIRHLEMDEESLVHTPVHIRRLTQLRELKKFVIRNLNGCRIAELVEMNQLEGSLCIEGVEHASDVEEDEAQPERYLDRKDHVQKLKLYVKDQAVPIGTAKLGFELSHPSPKLPELIVEGYIWDSLWEWDWRSLALETVDLIGCSNLTSIRGLRELPRLKRLKLSGFNVIYLDSSFFGQDDDVGFSLLDTLALDLWNQWETWDGVGKYMLKIVRLCIQNCPAFHTLPDLSEWHSLNFLDLKTECMAPPSGSTELSRYWKSRDIYSDCPPLTYKSEDQIHPRNHECLDFQNVPLADPSAVVVAAIVVHFLHEPSDI</sequence>
<dbReference type="Gene3D" id="3.80.10.10">
    <property type="entry name" value="Ribonuclease Inhibitor"/>
    <property type="match status" value="1"/>
</dbReference>
<feature type="domain" description="Disease resistance protein winged helix" evidence="4">
    <location>
        <begin position="202"/>
        <end position="271"/>
    </location>
</feature>
<evidence type="ECO:0000259" key="3">
    <source>
        <dbReference type="Pfam" id="PF00931"/>
    </source>
</evidence>
<keyword evidence="1" id="KW-0677">Repeat</keyword>
<dbReference type="Pfam" id="PF23559">
    <property type="entry name" value="WHD_DRP"/>
    <property type="match status" value="1"/>
</dbReference>
<dbReference type="AlphaFoldDB" id="A0A4Y7L341"/>
<dbReference type="EMBL" id="CM010723">
    <property type="protein sequence ID" value="RZC79062.1"/>
    <property type="molecule type" value="Genomic_DNA"/>
</dbReference>
<evidence type="ECO:0000256" key="1">
    <source>
        <dbReference type="ARBA" id="ARBA00022737"/>
    </source>
</evidence>
<dbReference type="InterPro" id="IPR036388">
    <property type="entry name" value="WH-like_DNA-bd_sf"/>
</dbReference>
<gene>
    <name evidence="6" type="ORF">C5167_003279</name>
</gene>
<feature type="domain" description="Disease resistance R13L4/SHOC-2-like LRR" evidence="5">
    <location>
        <begin position="369"/>
        <end position="583"/>
    </location>
</feature>
<dbReference type="GO" id="GO:0043531">
    <property type="term" value="F:ADP binding"/>
    <property type="evidence" value="ECO:0007669"/>
    <property type="project" value="InterPro"/>
</dbReference>
<accession>A0A4Y7L341</accession>
<dbReference type="PANTHER" id="PTHR36766:SF70">
    <property type="entry name" value="DISEASE RESISTANCE PROTEIN RGA4"/>
    <property type="match status" value="1"/>
</dbReference>
<dbReference type="Pfam" id="PF00931">
    <property type="entry name" value="NB-ARC"/>
    <property type="match status" value="1"/>
</dbReference>
<evidence type="ECO:0000313" key="7">
    <source>
        <dbReference type="Proteomes" id="UP000316621"/>
    </source>
</evidence>
<dbReference type="InterPro" id="IPR027417">
    <property type="entry name" value="P-loop_NTPase"/>
</dbReference>
<dbReference type="SUPFAM" id="SSF52540">
    <property type="entry name" value="P-loop containing nucleoside triphosphate hydrolases"/>
    <property type="match status" value="1"/>
</dbReference>
<dbReference type="Gene3D" id="3.40.50.300">
    <property type="entry name" value="P-loop containing nucleotide triphosphate hydrolases"/>
    <property type="match status" value="1"/>
</dbReference>